<keyword evidence="1" id="KW-0812">Transmembrane</keyword>
<dbReference type="Pfam" id="PF02405">
    <property type="entry name" value="MlaE"/>
    <property type="match status" value="1"/>
</dbReference>
<feature type="transmembrane region" description="Helical" evidence="1">
    <location>
        <begin position="221"/>
        <end position="240"/>
    </location>
</feature>
<accession>A0A937X8P7</accession>
<dbReference type="PANTHER" id="PTHR30188:SF4">
    <property type="entry name" value="PROTEIN TRIGALACTOSYLDIACYLGLYCEROL 1, CHLOROPLASTIC"/>
    <property type="match status" value="1"/>
</dbReference>
<feature type="transmembrane region" description="Helical" evidence="1">
    <location>
        <begin position="90"/>
        <end position="111"/>
    </location>
</feature>
<dbReference type="GO" id="GO:0005548">
    <property type="term" value="F:phospholipid transporter activity"/>
    <property type="evidence" value="ECO:0007669"/>
    <property type="project" value="TreeGrafter"/>
</dbReference>
<protein>
    <submittedName>
        <fullName evidence="2">ABC transporter permease</fullName>
    </submittedName>
</protein>
<evidence type="ECO:0000256" key="1">
    <source>
        <dbReference type="SAM" id="Phobius"/>
    </source>
</evidence>
<dbReference type="InterPro" id="IPR030802">
    <property type="entry name" value="Permease_MalE"/>
</dbReference>
<feature type="transmembrane region" description="Helical" evidence="1">
    <location>
        <begin position="132"/>
        <end position="150"/>
    </location>
</feature>
<organism evidence="2 3">
    <name type="scientific">Candidatus Tanganyikabacteria bacterium</name>
    <dbReference type="NCBI Taxonomy" id="2961651"/>
    <lineage>
        <taxon>Bacteria</taxon>
        <taxon>Bacillati</taxon>
        <taxon>Candidatus Sericytochromatia</taxon>
        <taxon>Candidatus Tanganyikabacteria</taxon>
    </lineage>
</organism>
<dbReference type="GO" id="GO:0043190">
    <property type="term" value="C:ATP-binding cassette (ABC) transporter complex"/>
    <property type="evidence" value="ECO:0007669"/>
    <property type="project" value="InterPro"/>
</dbReference>
<dbReference type="PANTHER" id="PTHR30188">
    <property type="entry name" value="ABC TRANSPORTER PERMEASE PROTEIN-RELATED"/>
    <property type="match status" value="1"/>
</dbReference>
<feature type="transmembrane region" description="Helical" evidence="1">
    <location>
        <begin position="187"/>
        <end position="209"/>
    </location>
</feature>
<comment type="caution">
    <text evidence="2">The sequence shown here is derived from an EMBL/GenBank/DDBJ whole genome shotgun (WGS) entry which is preliminary data.</text>
</comment>
<gene>
    <name evidence="2" type="ORF">FJZ00_10920</name>
</gene>
<evidence type="ECO:0000313" key="3">
    <source>
        <dbReference type="Proteomes" id="UP000703893"/>
    </source>
</evidence>
<sequence>MSAAVLRSRVRGPLAFALRLANPLAPPEAAETFRQFRTACLATVIPVVLVSSVIGATATLMGYHAFLALGTQAMIGAYAGLVALRELAPLLAGAMIAAKPGTALTAAIAAMRGSEQIDALEMMGVDPYRYLLGPRVVALILAAPALLVFADVSALAASYGTAVITLEVAPGTFLADLTRFVGVREIWCGLAKAVTFAALSGMIAAYQGFKAESGPRGVSAAVTRGMVISTMAIVVANFLLSEAFFR</sequence>
<proteinExistence type="predicted"/>
<dbReference type="EMBL" id="VGJX01000667">
    <property type="protein sequence ID" value="MBM3275656.1"/>
    <property type="molecule type" value="Genomic_DNA"/>
</dbReference>
<feature type="transmembrane region" description="Helical" evidence="1">
    <location>
        <begin position="36"/>
        <end position="58"/>
    </location>
</feature>
<dbReference type="AlphaFoldDB" id="A0A937X8P7"/>
<reference evidence="2 3" key="1">
    <citation type="submission" date="2019-03" db="EMBL/GenBank/DDBJ databases">
        <title>Lake Tanganyika Metagenome-Assembled Genomes (MAGs).</title>
        <authorList>
            <person name="Tran P."/>
        </authorList>
    </citation>
    <scope>NUCLEOTIDE SEQUENCE [LARGE SCALE GENOMIC DNA]</scope>
    <source>
        <strain evidence="2">K_DeepCast_65m_m2_236</strain>
    </source>
</reference>
<keyword evidence="1" id="KW-0472">Membrane</keyword>
<keyword evidence="1" id="KW-1133">Transmembrane helix</keyword>
<dbReference type="Proteomes" id="UP000703893">
    <property type="component" value="Unassembled WGS sequence"/>
</dbReference>
<name>A0A937X8P7_9BACT</name>
<feature type="transmembrane region" description="Helical" evidence="1">
    <location>
        <begin position="65"/>
        <end position="84"/>
    </location>
</feature>
<evidence type="ECO:0000313" key="2">
    <source>
        <dbReference type="EMBL" id="MBM3275656.1"/>
    </source>
</evidence>